<dbReference type="RefSeq" id="XP_001840461.2">
    <property type="nucleotide sequence ID" value="XM_001840409.2"/>
</dbReference>
<dbReference type="AlphaFoldDB" id="A8PCS6"/>
<organism evidence="2 3">
    <name type="scientific">Coprinopsis cinerea (strain Okayama-7 / 130 / ATCC MYA-4618 / FGSC 9003)</name>
    <name type="common">Inky cap fungus</name>
    <name type="synonym">Hormographiella aspergillata</name>
    <dbReference type="NCBI Taxonomy" id="240176"/>
    <lineage>
        <taxon>Eukaryota</taxon>
        <taxon>Fungi</taxon>
        <taxon>Dikarya</taxon>
        <taxon>Basidiomycota</taxon>
        <taxon>Agaricomycotina</taxon>
        <taxon>Agaricomycetes</taxon>
        <taxon>Agaricomycetidae</taxon>
        <taxon>Agaricales</taxon>
        <taxon>Agaricineae</taxon>
        <taxon>Psathyrellaceae</taxon>
        <taxon>Coprinopsis</taxon>
    </lineage>
</organism>
<gene>
    <name evidence="2" type="ORF">CC1G_11618</name>
</gene>
<comment type="caution">
    <text evidence="2">The sequence shown here is derived from an EMBL/GenBank/DDBJ whole genome shotgun (WGS) entry which is preliminary data.</text>
</comment>
<proteinExistence type="predicted"/>
<dbReference type="EMBL" id="AACS02000011">
    <property type="protein sequence ID" value="EAU81361.2"/>
    <property type="molecule type" value="Genomic_DNA"/>
</dbReference>
<evidence type="ECO:0000313" key="3">
    <source>
        <dbReference type="Proteomes" id="UP000001861"/>
    </source>
</evidence>
<protein>
    <submittedName>
        <fullName evidence="2">Uncharacterized protein</fullName>
    </submittedName>
</protein>
<sequence>MKRRKRLDEPPGPPSYEQGSSDLRAAPASSRFDTVYSTDANLNHLGENFKPNNNPFITMLKPRRKSLGSNNPFDRMMTASPPLESTSILGHPPAGHLLLDPHLYNVGSRSTSIPETARDVYDHSSTTTNSHNSRSTVTKGSYNVTNIYHCHHYHGPASSQRTALKPDAARSPLAEDNSRLYEGAGTIVWDHRQPTGCDTVHSSHGPQYLTCRSKCDSVQVTKNLKSEWRAGFTTGVASTIFVFALF</sequence>
<reference evidence="2 3" key="1">
    <citation type="journal article" date="2010" name="Proc. Natl. Acad. Sci. U.S.A.">
        <title>Insights into evolution of multicellular fungi from the assembled chromosomes of the mushroom Coprinopsis cinerea (Coprinus cinereus).</title>
        <authorList>
            <person name="Stajich J.E."/>
            <person name="Wilke S.K."/>
            <person name="Ahren D."/>
            <person name="Au C.H."/>
            <person name="Birren B.W."/>
            <person name="Borodovsky M."/>
            <person name="Burns C."/>
            <person name="Canback B."/>
            <person name="Casselton L.A."/>
            <person name="Cheng C.K."/>
            <person name="Deng J."/>
            <person name="Dietrich F.S."/>
            <person name="Fargo D.C."/>
            <person name="Farman M.L."/>
            <person name="Gathman A.C."/>
            <person name="Goldberg J."/>
            <person name="Guigo R."/>
            <person name="Hoegger P.J."/>
            <person name="Hooker J.B."/>
            <person name="Huggins A."/>
            <person name="James T.Y."/>
            <person name="Kamada T."/>
            <person name="Kilaru S."/>
            <person name="Kodira C."/>
            <person name="Kues U."/>
            <person name="Kupfer D."/>
            <person name="Kwan H.S."/>
            <person name="Lomsadze A."/>
            <person name="Li W."/>
            <person name="Lilly W.W."/>
            <person name="Ma L.J."/>
            <person name="Mackey A.J."/>
            <person name="Manning G."/>
            <person name="Martin F."/>
            <person name="Muraguchi H."/>
            <person name="Natvig D.O."/>
            <person name="Palmerini H."/>
            <person name="Ramesh M.A."/>
            <person name="Rehmeyer C.J."/>
            <person name="Roe B.A."/>
            <person name="Shenoy N."/>
            <person name="Stanke M."/>
            <person name="Ter-Hovhannisyan V."/>
            <person name="Tunlid A."/>
            <person name="Velagapudi R."/>
            <person name="Vision T.J."/>
            <person name="Zeng Q."/>
            <person name="Zolan M.E."/>
            <person name="Pukkila P.J."/>
        </authorList>
    </citation>
    <scope>NUCLEOTIDE SEQUENCE [LARGE SCALE GENOMIC DNA]</scope>
    <source>
        <strain evidence="3">Okayama-7 / 130 / ATCC MYA-4618 / FGSC 9003</strain>
    </source>
</reference>
<accession>A8PCS6</accession>
<feature type="region of interest" description="Disordered" evidence="1">
    <location>
        <begin position="1"/>
        <end position="25"/>
    </location>
</feature>
<evidence type="ECO:0000313" key="2">
    <source>
        <dbReference type="EMBL" id="EAU81361.2"/>
    </source>
</evidence>
<keyword evidence="3" id="KW-1185">Reference proteome</keyword>
<dbReference type="HOGENOM" id="CLU_1129002_0_0_1"/>
<evidence type="ECO:0000256" key="1">
    <source>
        <dbReference type="SAM" id="MobiDB-lite"/>
    </source>
</evidence>
<dbReference type="InParanoid" id="A8PCS6"/>
<name>A8PCS6_COPC7</name>
<dbReference type="Proteomes" id="UP000001861">
    <property type="component" value="Unassembled WGS sequence"/>
</dbReference>
<dbReference type="KEGG" id="cci:CC1G_11618"/>
<dbReference type="GeneID" id="6017106"/>
<dbReference type="VEuPathDB" id="FungiDB:CC1G_11618"/>